<evidence type="ECO:0000256" key="1">
    <source>
        <dbReference type="SAM" id="MobiDB-lite"/>
    </source>
</evidence>
<proteinExistence type="predicted"/>
<feature type="transmembrane region" description="Helical" evidence="2">
    <location>
        <begin position="58"/>
        <end position="84"/>
    </location>
</feature>
<sequence length="212" mass="22526">GSAFADPKSDGFGIRQQPETEVSSQIGTEPNIGGSKKEVLLDENWGSQGGKKDEERRVAVSTVAWLTLAMAAATGLGAIPFFFVDLEAQWAGICNGIAAGVMLAASFDLVQEGQKYGGGSWVVIGILAGGIFILLCQKVAGMYPAWHGYGYGMYLVHCMGAVRPGYGQGVSSSTRVRLEVPKYPDVPGYCWTHPSRTQGVPTAYPPVKTTNF</sequence>
<keyword evidence="2" id="KW-1133">Transmembrane helix</keyword>
<accession>A0AA38FVS7</accession>
<dbReference type="AlphaFoldDB" id="A0AA38FVS7"/>
<evidence type="ECO:0000313" key="4">
    <source>
        <dbReference type="Proteomes" id="UP000824469"/>
    </source>
</evidence>
<reference evidence="3 4" key="1">
    <citation type="journal article" date="2021" name="Nat. Plants">
        <title>The Taxus genome provides insights into paclitaxel biosynthesis.</title>
        <authorList>
            <person name="Xiong X."/>
            <person name="Gou J."/>
            <person name="Liao Q."/>
            <person name="Li Y."/>
            <person name="Zhou Q."/>
            <person name="Bi G."/>
            <person name="Li C."/>
            <person name="Du R."/>
            <person name="Wang X."/>
            <person name="Sun T."/>
            <person name="Guo L."/>
            <person name="Liang H."/>
            <person name="Lu P."/>
            <person name="Wu Y."/>
            <person name="Zhang Z."/>
            <person name="Ro D.K."/>
            <person name="Shang Y."/>
            <person name="Huang S."/>
            <person name="Yan J."/>
        </authorList>
    </citation>
    <scope>NUCLEOTIDE SEQUENCE [LARGE SCALE GENOMIC DNA]</scope>
    <source>
        <strain evidence="3">Ta-2019</strain>
    </source>
</reference>
<gene>
    <name evidence="3" type="ORF">KI387_026417</name>
</gene>
<comment type="caution">
    <text evidence="3">The sequence shown here is derived from an EMBL/GenBank/DDBJ whole genome shotgun (WGS) entry which is preliminary data.</text>
</comment>
<dbReference type="EMBL" id="JAHRHJ020000006">
    <property type="protein sequence ID" value="KAH9311382.1"/>
    <property type="molecule type" value="Genomic_DNA"/>
</dbReference>
<name>A0AA38FVS7_TAXCH</name>
<protein>
    <submittedName>
        <fullName evidence="3">Uncharacterized protein</fullName>
    </submittedName>
</protein>
<evidence type="ECO:0000256" key="2">
    <source>
        <dbReference type="SAM" id="Phobius"/>
    </source>
</evidence>
<feature type="compositionally biased region" description="Polar residues" evidence="1">
    <location>
        <begin position="17"/>
        <end position="28"/>
    </location>
</feature>
<dbReference type="Proteomes" id="UP000824469">
    <property type="component" value="Unassembled WGS sequence"/>
</dbReference>
<keyword evidence="2" id="KW-0812">Transmembrane</keyword>
<organism evidence="3 4">
    <name type="scientific">Taxus chinensis</name>
    <name type="common">Chinese yew</name>
    <name type="synonym">Taxus wallichiana var. chinensis</name>
    <dbReference type="NCBI Taxonomy" id="29808"/>
    <lineage>
        <taxon>Eukaryota</taxon>
        <taxon>Viridiplantae</taxon>
        <taxon>Streptophyta</taxon>
        <taxon>Embryophyta</taxon>
        <taxon>Tracheophyta</taxon>
        <taxon>Spermatophyta</taxon>
        <taxon>Pinopsida</taxon>
        <taxon>Pinidae</taxon>
        <taxon>Conifers II</taxon>
        <taxon>Cupressales</taxon>
        <taxon>Taxaceae</taxon>
        <taxon>Taxus</taxon>
    </lineage>
</organism>
<keyword evidence="2" id="KW-0472">Membrane</keyword>
<keyword evidence="4" id="KW-1185">Reference proteome</keyword>
<feature type="region of interest" description="Disordered" evidence="1">
    <location>
        <begin position="1"/>
        <end position="38"/>
    </location>
</feature>
<evidence type="ECO:0000313" key="3">
    <source>
        <dbReference type="EMBL" id="KAH9311382.1"/>
    </source>
</evidence>
<feature type="non-terminal residue" evidence="3">
    <location>
        <position position="1"/>
    </location>
</feature>
<feature type="transmembrane region" description="Helical" evidence="2">
    <location>
        <begin position="90"/>
        <end position="110"/>
    </location>
</feature>
<feature type="transmembrane region" description="Helical" evidence="2">
    <location>
        <begin position="122"/>
        <end position="146"/>
    </location>
</feature>